<evidence type="ECO:0008006" key="5">
    <source>
        <dbReference type="Google" id="ProtNLM"/>
    </source>
</evidence>
<dbReference type="GO" id="GO:0016020">
    <property type="term" value="C:membrane"/>
    <property type="evidence" value="ECO:0007669"/>
    <property type="project" value="GOC"/>
</dbReference>
<dbReference type="GO" id="GO:0009245">
    <property type="term" value="P:lipid A biosynthetic process"/>
    <property type="evidence" value="ECO:0007669"/>
    <property type="project" value="TreeGrafter"/>
</dbReference>
<reference evidence="3" key="2">
    <citation type="submission" date="2020-09" db="EMBL/GenBank/DDBJ databases">
        <authorList>
            <person name="Sun Q."/>
            <person name="Ohkuma M."/>
        </authorList>
    </citation>
    <scope>NUCLEOTIDE SEQUENCE</scope>
    <source>
        <strain evidence="3">JCM 30078</strain>
    </source>
</reference>
<comment type="caution">
    <text evidence="3">The sequence shown here is derived from an EMBL/GenBank/DDBJ whole genome shotgun (WGS) entry which is preliminary data.</text>
</comment>
<evidence type="ECO:0000313" key="4">
    <source>
        <dbReference type="Proteomes" id="UP000635983"/>
    </source>
</evidence>
<evidence type="ECO:0000256" key="2">
    <source>
        <dbReference type="ARBA" id="ARBA00022801"/>
    </source>
</evidence>
<keyword evidence="4" id="KW-1185">Reference proteome</keyword>
<dbReference type="PANTHER" id="PTHR31302">
    <property type="entry name" value="TRANSMEMBRANE PROTEIN WITH METALLOPHOSPHOESTERASE DOMAIN-RELATED"/>
    <property type="match status" value="1"/>
</dbReference>
<sequence length="142" mass="14699">MRVLTNSNVTLGRNGGVLAVAGVTDEAAPSFGMDGPNLDIALQGLDRGLPVILLKHRPIGSSLSAAKGVGLQLSGHTHGGMIKGLDLIGQYANGGFVSGMYQVGAMKLYVSNGTALWNGFPIRLGVPSEITEFVLRARPSAQ</sequence>
<reference evidence="3" key="1">
    <citation type="journal article" date="2014" name="Int. J. Syst. Evol. Microbiol.">
        <title>Complete genome sequence of Corynebacterium casei LMG S-19264T (=DSM 44701T), isolated from a smear-ripened cheese.</title>
        <authorList>
            <consortium name="US DOE Joint Genome Institute (JGI-PGF)"/>
            <person name="Walter F."/>
            <person name="Albersmeier A."/>
            <person name="Kalinowski J."/>
            <person name="Ruckert C."/>
        </authorList>
    </citation>
    <scope>NUCLEOTIDE SEQUENCE</scope>
    <source>
        <strain evidence="3">JCM 30078</strain>
    </source>
</reference>
<protein>
    <recommendedName>
        <fullName evidence="5">Metallophosphoesterase</fullName>
    </recommendedName>
</protein>
<evidence type="ECO:0000313" key="3">
    <source>
        <dbReference type="EMBL" id="GGJ94743.1"/>
    </source>
</evidence>
<accession>A0A917PW62</accession>
<dbReference type="GO" id="GO:0008758">
    <property type="term" value="F:UDP-2,3-diacylglucosamine hydrolase activity"/>
    <property type="evidence" value="ECO:0007669"/>
    <property type="project" value="TreeGrafter"/>
</dbReference>
<dbReference type="GO" id="GO:0046872">
    <property type="term" value="F:metal ion binding"/>
    <property type="evidence" value="ECO:0007669"/>
    <property type="project" value="UniProtKB-KW"/>
</dbReference>
<dbReference type="EMBL" id="BMPO01000004">
    <property type="protein sequence ID" value="GGJ94743.1"/>
    <property type="molecule type" value="Genomic_DNA"/>
</dbReference>
<dbReference type="InterPro" id="IPR051158">
    <property type="entry name" value="Metallophosphoesterase_sf"/>
</dbReference>
<gene>
    <name evidence="3" type="ORF">GCM10009304_21020</name>
</gene>
<organism evidence="3 4">
    <name type="scientific">Pseudomonas matsuisoli</name>
    <dbReference type="NCBI Taxonomy" id="1515666"/>
    <lineage>
        <taxon>Bacteria</taxon>
        <taxon>Pseudomonadati</taxon>
        <taxon>Pseudomonadota</taxon>
        <taxon>Gammaproteobacteria</taxon>
        <taxon>Pseudomonadales</taxon>
        <taxon>Pseudomonadaceae</taxon>
        <taxon>Pseudomonas</taxon>
    </lineage>
</organism>
<name>A0A917PW62_9PSED</name>
<dbReference type="AlphaFoldDB" id="A0A917PW62"/>
<keyword evidence="2" id="KW-0378">Hydrolase</keyword>
<evidence type="ECO:0000256" key="1">
    <source>
        <dbReference type="ARBA" id="ARBA00022723"/>
    </source>
</evidence>
<dbReference type="Proteomes" id="UP000635983">
    <property type="component" value="Unassembled WGS sequence"/>
</dbReference>
<proteinExistence type="predicted"/>
<dbReference type="InterPro" id="IPR029052">
    <property type="entry name" value="Metallo-depent_PP-like"/>
</dbReference>
<dbReference type="PANTHER" id="PTHR31302:SF31">
    <property type="entry name" value="PHOSPHODIESTERASE YAEI"/>
    <property type="match status" value="1"/>
</dbReference>
<keyword evidence="1" id="KW-0479">Metal-binding</keyword>
<dbReference type="SUPFAM" id="SSF56300">
    <property type="entry name" value="Metallo-dependent phosphatases"/>
    <property type="match status" value="1"/>
</dbReference>